<dbReference type="AlphaFoldDB" id="J7IXU2"/>
<sequence>MDFDDKQTQTCSVCGGDSQGQGERRSHHDDKTIKELVTRMNRIEGQIRGIKGMIERHVYCDDILNQISSAQSALDGASRLLLEKHMKSCVKERLQGNDDQVVDEVLKTIFRMMR</sequence>
<dbReference type="PANTHER" id="PTHR33677">
    <property type="entry name" value="TRANSCRIPTIONAL REPRESSOR FRMR-RELATED"/>
    <property type="match status" value="1"/>
</dbReference>
<organism evidence="2 3">
    <name type="scientific">Desulfosporosinus meridiei (strain ATCC BAA-275 / DSM 13257 / KCTC 12902 / NCIMB 13706 / S10)</name>
    <dbReference type="NCBI Taxonomy" id="768704"/>
    <lineage>
        <taxon>Bacteria</taxon>
        <taxon>Bacillati</taxon>
        <taxon>Bacillota</taxon>
        <taxon>Clostridia</taxon>
        <taxon>Eubacteriales</taxon>
        <taxon>Desulfitobacteriaceae</taxon>
        <taxon>Desulfosporosinus</taxon>
    </lineage>
</organism>
<dbReference type="CDD" id="cd10152">
    <property type="entry name" value="SaCsoR-like_DUF156"/>
    <property type="match status" value="1"/>
</dbReference>
<evidence type="ECO:0000313" key="3">
    <source>
        <dbReference type="Proteomes" id="UP000005262"/>
    </source>
</evidence>
<dbReference type="Pfam" id="PF02583">
    <property type="entry name" value="Trns_repr_metal"/>
    <property type="match status" value="1"/>
</dbReference>
<dbReference type="GO" id="GO:0003677">
    <property type="term" value="F:DNA binding"/>
    <property type="evidence" value="ECO:0007669"/>
    <property type="project" value="InterPro"/>
</dbReference>
<dbReference type="PANTHER" id="PTHR33677:SF3">
    <property type="entry name" value="COPPER-SENSING TRANSCRIPTIONAL REPRESSOR RICR"/>
    <property type="match status" value="1"/>
</dbReference>
<dbReference type="GO" id="GO:0045892">
    <property type="term" value="P:negative regulation of DNA-templated transcription"/>
    <property type="evidence" value="ECO:0007669"/>
    <property type="project" value="UniProtKB-ARBA"/>
</dbReference>
<evidence type="ECO:0008006" key="4">
    <source>
        <dbReference type="Google" id="ProtNLM"/>
    </source>
</evidence>
<dbReference type="HOGENOM" id="CLU_130332_0_0_9"/>
<dbReference type="InterPro" id="IPR038390">
    <property type="entry name" value="Metal_Tscrpt_repr_sf"/>
</dbReference>
<reference evidence="3" key="2">
    <citation type="submission" date="2012-08" db="EMBL/GenBank/DDBJ databases">
        <title>Finished genome of Desulfosporosinus meridiei DSM 13257.</title>
        <authorList>
            <person name="Huntemann M."/>
            <person name="Wei C.-L."/>
            <person name="Han J."/>
            <person name="Detter J.C."/>
            <person name="Han C."/>
            <person name="Davenport K."/>
            <person name="Daligault H."/>
            <person name="Erkkila T."/>
            <person name="Gu W."/>
            <person name="Munk A.C.C."/>
            <person name="Teshima H."/>
            <person name="Xu Y."/>
            <person name="Chain P."/>
            <person name="Tapia R."/>
            <person name="Chen A."/>
            <person name="Krypides N."/>
            <person name="Mavromatis K."/>
            <person name="Markowitz V."/>
            <person name="Szeto E."/>
            <person name="Ivanova N."/>
            <person name="Mikhailova N."/>
            <person name="Ovchinnikova G."/>
            <person name="Pagani I."/>
            <person name="Pati A."/>
            <person name="Goodwin L."/>
            <person name="Peters L."/>
            <person name="Pitluck S."/>
            <person name="Woyke T."/>
            <person name="Pester M."/>
            <person name="Spring S."/>
            <person name="Ollivier B."/>
            <person name="Rattei T."/>
            <person name="Klenk H.-P."/>
            <person name="Wagner M."/>
            <person name="Loy A."/>
        </authorList>
    </citation>
    <scope>NUCLEOTIDE SEQUENCE [LARGE SCALE GENOMIC DNA]</scope>
    <source>
        <strain evidence="3">ATCC BAA-275 / DSM 13257 / NCIMB 13706 / S10</strain>
    </source>
</reference>
<dbReference type="OrthoDB" id="9811244at2"/>
<dbReference type="KEGG" id="dmi:Desmer_1528"/>
<keyword evidence="3" id="KW-1185">Reference proteome</keyword>
<dbReference type="GO" id="GO:0046872">
    <property type="term" value="F:metal ion binding"/>
    <property type="evidence" value="ECO:0007669"/>
    <property type="project" value="InterPro"/>
</dbReference>
<dbReference type="Gene3D" id="1.20.58.1000">
    <property type="entry name" value="Metal-sensitive repressor, helix protomer"/>
    <property type="match status" value="1"/>
</dbReference>
<dbReference type="EMBL" id="CP003629">
    <property type="protein sequence ID" value="AFQ43521.1"/>
    <property type="molecule type" value="Genomic_DNA"/>
</dbReference>
<dbReference type="InterPro" id="IPR003735">
    <property type="entry name" value="Metal_Tscrpt_repr"/>
</dbReference>
<reference evidence="2 3" key="1">
    <citation type="journal article" date="2012" name="J. Bacteriol.">
        <title>Complete genome sequences of Desulfosporosinus orientis DSM765T, Desulfosporosinus youngiae DSM17734T, Desulfosporosinus meridiei DSM13257T, and Desulfosporosinus acidiphilus DSM22704T.</title>
        <authorList>
            <person name="Pester M."/>
            <person name="Brambilla E."/>
            <person name="Alazard D."/>
            <person name="Rattei T."/>
            <person name="Weinmaier T."/>
            <person name="Han J."/>
            <person name="Lucas S."/>
            <person name="Lapidus A."/>
            <person name="Cheng J.F."/>
            <person name="Goodwin L."/>
            <person name="Pitluck S."/>
            <person name="Peters L."/>
            <person name="Ovchinnikova G."/>
            <person name="Teshima H."/>
            <person name="Detter J.C."/>
            <person name="Han C.S."/>
            <person name="Tapia R."/>
            <person name="Land M.L."/>
            <person name="Hauser L."/>
            <person name="Kyrpides N.C."/>
            <person name="Ivanova N.N."/>
            <person name="Pagani I."/>
            <person name="Huntmann M."/>
            <person name="Wei C.L."/>
            <person name="Davenport K.W."/>
            <person name="Daligault H."/>
            <person name="Chain P.S."/>
            <person name="Chen A."/>
            <person name="Mavromatis K."/>
            <person name="Markowitz V."/>
            <person name="Szeto E."/>
            <person name="Mikhailova N."/>
            <person name="Pati A."/>
            <person name="Wagner M."/>
            <person name="Woyke T."/>
            <person name="Ollivier B."/>
            <person name="Klenk H.P."/>
            <person name="Spring S."/>
            <person name="Loy A."/>
        </authorList>
    </citation>
    <scope>NUCLEOTIDE SEQUENCE [LARGE SCALE GENOMIC DNA]</scope>
    <source>
        <strain evidence="3">ATCC BAA-275 / DSM 13257 / NCIMB 13706 / S10</strain>
    </source>
</reference>
<name>J7IXU2_DESMD</name>
<dbReference type="RefSeq" id="WP_014902440.1">
    <property type="nucleotide sequence ID" value="NC_018515.1"/>
</dbReference>
<gene>
    <name evidence="2" type="ordered locus">Desmer_1528</name>
</gene>
<evidence type="ECO:0000256" key="1">
    <source>
        <dbReference type="SAM" id="MobiDB-lite"/>
    </source>
</evidence>
<proteinExistence type="predicted"/>
<feature type="region of interest" description="Disordered" evidence="1">
    <location>
        <begin position="1"/>
        <end position="31"/>
    </location>
</feature>
<dbReference type="Proteomes" id="UP000005262">
    <property type="component" value="Chromosome"/>
</dbReference>
<dbReference type="STRING" id="768704.Desmer_1528"/>
<dbReference type="eggNOG" id="COG1937">
    <property type="taxonomic scope" value="Bacteria"/>
</dbReference>
<feature type="compositionally biased region" description="Basic and acidic residues" evidence="1">
    <location>
        <begin position="22"/>
        <end position="31"/>
    </location>
</feature>
<protein>
    <recommendedName>
        <fullName evidence="4">Copper-sensing transcriptional repressor CsoR</fullName>
    </recommendedName>
</protein>
<accession>J7IXU2</accession>
<evidence type="ECO:0000313" key="2">
    <source>
        <dbReference type="EMBL" id="AFQ43521.1"/>
    </source>
</evidence>